<organism evidence="1 2">
    <name type="scientific">Niallia taxi</name>
    <dbReference type="NCBI Taxonomy" id="2499688"/>
    <lineage>
        <taxon>Bacteria</taxon>
        <taxon>Bacillati</taxon>
        <taxon>Bacillota</taxon>
        <taxon>Bacilli</taxon>
        <taxon>Bacillales</taxon>
        <taxon>Bacillaceae</taxon>
        <taxon>Niallia</taxon>
    </lineage>
</organism>
<name>A0A3S2TWV8_9BACI</name>
<proteinExistence type="predicted"/>
<dbReference type="Gene3D" id="3.30.70.100">
    <property type="match status" value="1"/>
</dbReference>
<dbReference type="GO" id="GO:0004497">
    <property type="term" value="F:monooxygenase activity"/>
    <property type="evidence" value="ECO:0007669"/>
    <property type="project" value="UniProtKB-KW"/>
</dbReference>
<dbReference type="EMBL" id="RZTZ01000001">
    <property type="protein sequence ID" value="RVT67635.1"/>
    <property type="molecule type" value="Genomic_DNA"/>
</dbReference>
<dbReference type="AlphaFoldDB" id="A0A3S2TWV8"/>
<dbReference type="InterPro" id="IPR011008">
    <property type="entry name" value="Dimeric_a/b-barrel"/>
</dbReference>
<comment type="caution">
    <text evidence="1">The sequence shown here is derived from an EMBL/GenBank/DDBJ whole genome shotgun (WGS) entry which is preliminary data.</text>
</comment>
<evidence type="ECO:0000313" key="2">
    <source>
        <dbReference type="Proteomes" id="UP000288024"/>
    </source>
</evidence>
<keyword evidence="1" id="KW-0560">Oxidoreductase</keyword>
<dbReference type="RefSeq" id="WP_127736127.1">
    <property type="nucleotide sequence ID" value="NZ_RZTZ01000001.1"/>
</dbReference>
<reference evidence="1 2" key="1">
    <citation type="submission" date="2019-01" db="EMBL/GenBank/DDBJ databases">
        <title>Bacillus sp. M5HDSG1-1, whole genome shotgun sequence.</title>
        <authorList>
            <person name="Tuo L."/>
        </authorList>
    </citation>
    <scope>NUCLEOTIDE SEQUENCE [LARGE SCALE GENOMIC DNA]</scope>
    <source>
        <strain evidence="1 2">M5HDSG1-1</strain>
    </source>
</reference>
<dbReference type="PANTHER" id="PTHR34474:SF2">
    <property type="entry name" value="SIGNAL TRANSDUCTION PROTEIN TRAP"/>
    <property type="match status" value="1"/>
</dbReference>
<keyword evidence="2" id="KW-1185">Reference proteome</keyword>
<protein>
    <submittedName>
        <fullName evidence="1">Antibiotic biosynthesis monooxygenase</fullName>
    </submittedName>
</protein>
<dbReference type="InterPro" id="IPR050404">
    <property type="entry name" value="Heme-degrading_MO"/>
</dbReference>
<dbReference type="SUPFAM" id="SSF54909">
    <property type="entry name" value="Dimeric alpha+beta barrel"/>
    <property type="match status" value="1"/>
</dbReference>
<dbReference type="Proteomes" id="UP000288024">
    <property type="component" value="Unassembled WGS sequence"/>
</dbReference>
<evidence type="ECO:0000313" key="1">
    <source>
        <dbReference type="EMBL" id="RVT67635.1"/>
    </source>
</evidence>
<keyword evidence="1" id="KW-0503">Monooxygenase</keyword>
<dbReference type="PANTHER" id="PTHR34474">
    <property type="entry name" value="SIGNAL TRANSDUCTION PROTEIN TRAP"/>
    <property type="match status" value="1"/>
</dbReference>
<gene>
    <name evidence="1" type="ORF">EM808_03925</name>
</gene>
<accession>A0A3S2TWV8</accession>
<sequence length="168" mass="19205">MNIYLASGTFDFLVKKYAKQIDQQSLIAMQVYGDENAVLLHETSGPSIFAAPRKYETVFDKGDFSDKKYAVMNHIPVTDEHKPLFEQNIKRSLEQIDSQISTYRFIRPLKGDTYIILSVWAERKDFIIWKQKNSTLDSPITGDPTNGGIFQHAMFNGKAYLLELTISS</sequence>